<proteinExistence type="predicted"/>
<gene>
    <name evidence="1" type="ORF">MNBD_IGNAVI01-542</name>
</gene>
<sequence length="54" mass="6079">MAKKQTFADKAKGKVHAAKITVKYVKTIKTESGSYKFNEKFVKLDDVSQVTTLK</sequence>
<evidence type="ECO:0008006" key="2">
    <source>
        <dbReference type="Google" id="ProtNLM"/>
    </source>
</evidence>
<dbReference type="AlphaFoldDB" id="A0A3B1BMA5"/>
<reference evidence="1" key="1">
    <citation type="submission" date="2018-06" db="EMBL/GenBank/DDBJ databases">
        <authorList>
            <person name="Zhirakovskaya E."/>
        </authorList>
    </citation>
    <scope>NUCLEOTIDE SEQUENCE</scope>
</reference>
<accession>A0A3B1BMA5</accession>
<evidence type="ECO:0000313" key="1">
    <source>
        <dbReference type="EMBL" id="VAX19089.1"/>
    </source>
</evidence>
<organism evidence="1">
    <name type="scientific">hydrothermal vent metagenome</name>
    <dbReference type="NCBI Taxonomy" id="652676"/>
    <lineage>
        <taxon>unclassified sequences</taxon>
        <taxon>metagenomes</taxon>
        <taxon>ecological metagenomes</taxon>
    </lineage>
</organism>
<name>A0A3B1BMA5_9ZZZZ</name>
<dbReference type="EMBL" id="UOGD01000128">
    <property type="protein sequence ID" value="VAX19089.1"/>
    <property type="molecule type" value="Genomic_DNA"/>
</dbReference>
<protein>
    <recommendedName>
        <fullName evidence="2">DUF4295 domain-containing protein</fullName>
    </recommendedName>
</protein>